<accession>H1XUP9</accession>
<dbReference type="SMR" id="H1XUP9"/>
<evidence type="ECO:0000313" key="4">
    <source>
        <dbReference type="Proteomes" id="UP000004671"/>
    </source>
</evidence>
<reference evidence="3 4" key="1">
    <citation type="submission" date="2011-09" db="EMBL/GenBank/DDBJ databases">
        <title>The permanent draft genome of Caldithrix abyssi DSM 13497.</title>
        <authorList>
            <consortium name="US DOE Joint Genome Institute (JGI-PGF)"/>
            <person name="Lucas S."/>
            <person name="Han J."/>
            <person name="Lapidus A."/>
            <person name="Bruce D."/>
            <person name="Goodwin L."/>
            <person name="Pitluck S."/>
            <person name="Peters L."/>
            <person name="Kyrpides N."/>
            <person name="Mavromatis K."/>
            <person name="Ivanova N."/>
            <person name="Mikhailova N."/>
            <person name="Chertkov O."/>
            <person name="Detter J.C."/>
            <person name="Tapia R."/>
            <person name="Han C."/>
            <person name="Land M."/>
            <person name="Hauser L."/>
            <person name="Markowitz V."/>
            <person name="Cheng J.-F."/>
            <person name="Hugenholtz P."/>
            <person name="Woyke T."/>
            <person name="Wu D."/>
            <person name="Spring S."/>
            <person name="Brambilla E."/>
            <person name="Klenk H.-P."/>
            <person name="Eisen J.A."/>
        </authorList>
    </citation>
    <scope>NUCLEOTIDE SEQUENCE [LARGE SCALE GENOMIC DNA]</scope>
    <source>
        <strain evidence="3 4">DSM 13497</strain>
    </source>
</reference>
<proteinExistence type="predicted"/>
<keyword evidence="2" id="KW-0326">Glycosidase</keyword>
<dbReference type="GO" id="GO:0009313">
    <property type="term" value="P:oligosaccharide catabolic process"/>
    <property type="evidence" value="ECO:0007669"/>
    <property type="project" value="TreeGrafter"/>
</dbReference>
<evidence type="ECO:0000313" key="5">
    <source>
        <dbReference type="Proteomes" id="UP000183868"/>
    </source>
</evidence>
<dbReference type="PaxDb" id="880073-Calab_0914"/>
<dbReference type="CDD" id="cd11313">
    <property type="entry name" value="AmyAc_arch_bac_AmyA"/>
    <property type="match status" value="1"/>
</dbReference>
<dbReference type="eggNOG" id="COG0366">
    <property type="taxonomic scope" value="Bacteria"/>
</dbReference>
<protein>
    <submittedName>
        <fullName evidence="3">Alpha amylase catalytic region</fullName>
    </submittedName>
    <submittedName>
        <fullName evidence="2">Glycosidase</fullName>
    </submittedName>
</protein>
<gene>
    <name evidence="2" type="ORF">Cabys_35</name>
    <name evidence="3" type="ORF">Calab_0914</name>
</gene>
<dbReference type="HOGENOM" id="CLU_032719_1_0_0"/>
<dbReference type="Proteomes" id="UP000183868">
    <property type="component" value="Chromosome"/>
</dbReference>
<dbReference type="KEGG" id="caby:Cabys_35"/>
<organism evidence="3 4">
    <name type="scientific">Caldithrix abyssi DSM 13497</name>
    <dbReference type="NCBI Taxonomy" id="880073"/>
    <lineage>
        <taxon>Bacteria</taxon>
        <taxon>Pseudomonadati</taxon>
        <taxon>Calditrichota</taxon>
        <taxon>Calditrichia</taxon>
        <taxon>Calditrichales</taxon>
        <taxon>Calditrichaceae</taxon>
        <taxon>Caldithrix</taxon>
    </lineage>
</organism>
<feature type="domain" description="Glycosyl hydrolase family 13 catalytic" evidence="1">
    <location>
        <begin position="47"/>
        <end position="363"/>
    </location>
</feature>
<dbReference type="PANTHER" id="PTHR10357">
    <property type="entry name" value="ALPHA-AMYLASE FAMILY MEMBER"/>
    <property type="match status" value="1"/>
</dbReference>
<dbReference type="InterPro" id="IPR006047">
    <property type="entry name" value="GH13_cat_dom"/>
</dbReference>
<dbReference type="RefSeq" id="WP_006927554.1">
    <property type="nucleotide sequence ID" value="NZ_CM001402.1"/>
</dbReference>
<reference evidence="2 5" key="2">
    <citation type="submission" date="2016-11" db="EMBL/GenBank/DDBJ databases">
        <title>Genomic analysis of Caldithrix abyssi and proposal of a novel bacterial phylum Caldithrichaeota.</title>
        <authorList>
            <person name="Kublanov I."/>
            <person name="Sigalova O."/>
            <person name="Gavrilov S."/>
            <person name="Lebedinsky A."/>
            <person name="Ivanova N."/>
            <person name="Daum C."/>
            <person name="Reddy T."/>
            <person name="Klenk H.P."/>
            <person name="Goker M."/>
            <person name="Reva O."/>
            <person name="Miroshnichenko M."/>
            <person name="Kyprides N."/>
            <person name="Woyke T."/>
            <person name="Gelfand M."/>
        </authorList>
    </citation>
    <scope>NUCLEOTIDE SEQUENCE [LARGE SCALE GENOMIC DNA]</scope>
    <source>
        <strain evidence="2 5">LF13</strain>
    </source>
</reference>
<dbReference type="GO" id="GO:0004556">
    <property type="term" value="F:alpha-amylase activity"/>
    <property type="evidence" value="ECO:0007669"/>
    <property type="project" value="TreeGrafter"/>
</dbReference>
<dbReference type="Proteomes" id="UP000004671">
    <property type="component" value="Chromosome"/>
</dbReference>
<evidence type="ECO:0000259" key="1">
    <source>
        <dbReference type="SMART" id="SM00642"/>
    </source>
</evidence>
<dbReference type="InParanoid" id="H1XUP9"/>
<evidence type="ECO:0000313" key="2">
    <source>
        <dbReference type="EMBL" id="APF16786.1"/>
    </source>
</evidence>
<dbReference type="PANTHER" id="PTHR10357:SF179">
    <property type="entry name" value="NEUTRAL AND BASIC AMINO ACID TRANSPORT PROTEIN RBAT"/>
    <property type="match status" value="1"/>
</dbReference>
<dbReference type="SMART" id="SM00642">
    <property type="entry name" value="Aamy"/>
    <property type="match status" value="1"/>
</dbReference>
<dbReference type="SUPFAM" id="SSF51445">
    <property type="entry name" value="(Trans)glycosidases"/>
    <property type="match status" value="1"/>
</dbReference>
<dbReference type="OrthoDB" id="9805159at2"/>
<dbReference type="EMBL" id="CP018099">
    <property type="protein sequence ID" value="APF16786.1"/>
    <property type="molecule type" value="Genomic_DNA"/>
</dbReference>
<evidence type="ECO:0000313" key="3">
    <source>
        <dbReference type="EMBL" id="EHO40548.1"/>
    </source>
</evidence>
<dbReference type="STRING" id="880073.Cabys_35"/>
<dbReference type="AlphaFoldDB" id="H1XUP9"/>
<dbReference type="EMBL" id="CM001402">
    <property type="protein sequence ID" value="EHO40548.1"/>
    <property type="molecule type" value="Genomic_DNA"/>
</dbReference>
<keyword evidence="4" id="KW-1185">Reference proteome</keyword>
<name>H1XUP9_CALAY</name>
<sequence length="441" mass="51853">MRLNYRKIFAEVEPGIREFAFQREFVDLGRETGPANAEWIKGRAIYEIYVRAFSEEGSFKAVQAALPELKQYGIDVIWFMPIFPIGEKERKGPLGCPYSIKDYFTVNPEYGTEQDFKNLIESAHRLGMKVLIDMVPNHVAHDYRYLKTIPELIRYDERGKPLRKVADWTDVVDLDYSRPATREHMAEVMKHWITEYDVDGYRCDVAGLVPMDFWEWVAPKLRALKEDFYLLAEWESQLLHQKVFNSTYDWSTLQILKDVFEKKVSVQRLAEWLLTKAAIYPQNALPLRFLENHDLPRAAAEFSEEQVLCGLLFIFSLHGVPLIYNGQEIGDRQTPSLFEKQTIDWQNKNQKIYTFLQSLLRLRKEKAALSSKEYVFKSAYFKDDILSFEKEDLWIIINFSDVQREMAAEEGELLLNTHDELRRHAGRWQLKPCQGILLRKQ</sequence>
<dbReference type="Pfam" id="PF00128">
    <property type="entry name" value="Alpha-amylase"/>
    <property type="match status" value="2"/>
</dbReference>
<keyword evidence="2" id="KW-0378">Hydrolase</keyword>
<dbReference type="Gene3D" id="3.20.20.80">
    <property type="entry name" value="Glycosidases"/>
    <property type="match status" value="1"/>
</dbReference>
<dbReference type="InterPro" id="IPR017853">
    <property type="entry name" value="GH"/>
</dbReference>